<proteinExistence type="predicted"/>
<name>A0A1G7SI58_9PROT</name>
<evidence type="ECO:0000313" key="2">
    <source>
        <dbReference type="Proteomes" id="UP000199415"/>
    </source>
</evidence>
<reference evidence="1 2" key="1">
    <citation type="submission" date="2016-10" db="EMBL/GenBank/DDBJ databases">
        <authorList>
            <person name="de Groot N.N."/>
        </authorList>
    </citation>
    <scope>NUCLEOTIDE SEQUENCE [LARGE SCALE GENOMIC DNA]</scope>
    <source>
        <strain evidence="1 2">DSM 25584</strain>
    </source>
</reference>
<organism evidence="1 2">
    <name type="scientific">Limimonas halophila</name>
    <dbReference type="NCBI Taxonomy" id="1082479"/>
    <lineage>
        <taxon>Bacteria</taxon>
        <taxon>Pseudomonadati</taxon>
        <taxon>Pseudomonadota</taxon>
        <taxon>Alphaproteobacteria</taxon>
        <taxon>Rhodospirillales</taxon>
        <taxon>Rhodovibrionaceae</taxon>
        <taxon>Limimonas</taxon>
    </lineage>
</organism>
<dbReference type="InterPro" id="IPR036694">
    <property type="entry name" value="Dodecin-like_sf"/>
</dbReference>
<dbReference type="Pfam" id="PF07311">
    <property type="entry name" value="Dodecin"/>
    <property type="match status" value="1"/>
</dbReference>
<evidence type="ECO:0000313" key="1">
    <source>
        <dbReference type="EMBL" id="SDG22688.1"/>
    </source>
</evidence>
<accession>A0A1G7SI58</accession>
<keyword evidence="2" id="KW-1185">Reference proteome</keyword>
<dbReference type="PANTHER" id="PTHR39324:SF1">
    <property type="entry name" value="CALCIUM DODECIN"/>
    <property type="match status" value="1"/>
</dbReference>
<dbReference type="InterPro" id="IPR025543">
    <property type="entry name" value="Dodecin-like"/>
</dbReference>
<dbReference type="EMBL" id="FNCE01000007">
    <property type="protein sequence ID" value="SDG22688.1"/>
    <property type="molecule type" value="Genomic_DNA"/>
</dbReference>
<dbReference type="PANTHER" id="PTHR39324">
    <property type="entry name" value="CALCIUM DODECIN"/>
    <property type="match status" value="1"/>
</dbReference>
<dbReference type="RefSeq" id="WP_090020321.1">
    <property type="nucleotide sequence ID" value="NZ_FNCE01000007.1"/>
</dbReference>
<dbReference type="STRING" id="1082479.SAMN05216241_10718"/>
<dbReference type="Proteomes" id="UP000199415">
    <property type="component" value="Unassembled WGS sequence"/>
</dbReference>
<dbReference type="Gene3D" id="3.30.1660.10">
    <property type="entry name" value="Flavin-binding protein dodecin"/>
    <property type="match status" value="1"/>
</dbReference>
<gene>
    <name evidence="1" type="ORF">SAMN05216241_10718</name>
</gene>
<dbReference type="OrthoDB" id="9805449at2"/>
<dbReference type="AlphaFoldDB" id="A0A1G7SI58"/>
<evidence type="ECO:0008006" key="3">
    <source>
        <dbReference type="Google" id="ProtNLM"/>
    </source>
</evidence>
<protein>
    <recommendedName>
        <fullName evidence="3">Dodecin domain-containing protein</fullName>
    </recommendedName>
</protein>
<dbReference type="InterPro" id="IPR009923">
    <property type="entry name" value="Dodecin"/>
</dbReference>
<sequence>MEAVARITELTAASSTSFQDAIDKAVARASKTLRNISGVEVVSQKAKVESGRITEYRATVNVTFLLDD</sequence>
<dbReference type="SUPFAM" id="SSF89807">
    <property type="entry name" value="Dodecin-like"/>
    <property type="match status" value="1"/>
</dbReference>